<dbReference type="InterPro" id="IPR019786">
    <property type="entry name" value="Zinc_finger_PHD-type_CS"/>
</dbReference>
<comment type="function">
    <text evidence="1">Acetyltransferase enzyme. Acetylates histones, giving a specific tag for transcriptional activation.</text>
</comment>
<feature type="domain" description="TAZ-type" evidence="17">
    <location>
        <begin position="552"/>
        <end position="638"/>
    </location>
</feature>
<keyword evidence="4" id="KW-0808">Transferase</keyword>
<evidence type="ECO:0000256" key="10">
    <source>
        <dbReference type="ARBA" id="ARBA00023159"/>
    </source>
</evidence>
<feature type="domain" description="ZZ-type" evidence="18">
    <location>
        <begin position="425"/>
        <end position="488"/>
    </location>
</feature>
<accession>A0A7J7NTG7</accession>
<evidence type="ECO:0000256" key="11">
    <source>
        <dbReference type="ARBA" id="ARBA00023163"/>
    </source>
</evidence>
<evidence type="ECO:0000256" key="6">
    <source>
        <dbReference type="ARBA" id="ARBA00022771"/>
    </source>
</evidence>
<dbReference type="PANTHER" id="PTHR13808">
    <property type="entry name" value="CBP/P300-RELATED"/>
    <property type="match status" value="1"/>
</dbReference>
<evidence type="ECO:0000313" key="21">
    <source>
        <dbReference type="Proteomes" id="UP000541444"/>
    </source>
</evidence>
<keyword evidence="12" id="KW-0539">Nucleus</keyword>
<dbReference type="GO" id="GO:0003713">
    <property type="term" value="F:transcription coactivator activity"/>
    <property type="evidence" value="ECO:0007669"/>
    <property type="project" value="TreeGrafter"/>
</dbReference>
<name>A0A7J7NTG7_9MAGN</name>
<dbReference type="AlphaFoldDB" id="A0A7J7NTG7"/>
<keyword evidence="8" id="KW-0156">Chromatin regulator</keyword>
<dbReference type="CDD" id="cd15614">
    <property type="entry name" value="PHD_HAC_like"/>
    <property type="match status" value="1"/>
</dbReference>
<gene>
    <name evidence="20" type="ORF">GIB67_036245</name>
</gene>
<dbReference type="GO" id="GO:0031490">
    <property type="term" value="F:chromatin DNA binding"/>
    <property type="evidence" value="ECO:0007669"/>
    <property type="project" value="TreeGrafter"/>
</dbReference>
<dbReference type="PROSITE" id="PS51727">
    <property type="entry name" value="CBP_P300_HAT"/>
    <property type="match status" value="1"/>
</dbReference>
<dbReference type="Gene3D" id="1.20.1020.10">
    <property type="entry name" value="TAZ domain"/>
    <property type="match status" value="1"/>
</dbReference>
<organism evidence="20 21">
    <name type="scientific">Kingdonia uniflora</name>
    <dbReference type="NCBI Taxonomy" id="39325"/>
    <lineage>
        <taxon>Eukaryota</taxon>
        <taxon>Viridiplantae</taxon>
        <taxon>Streptophyta</taxon>
        <taxon>Embryophyta</taxon>
        <taxon>Tracheophyta</taxon>
        <taxon>Spermatophyta</taxon>
        <taxon>Magnoliopsida</taxon>
        <taxon>Ranunculales</taxon>
        <taxon>Circaeasteraceae</taxon>
        <taxon>Kingdonia</taxon>
    </lineage>
</organism>
<keyword evidence="9" id="KW-0805">Transcription regulation</keyword>
<evidence type="ECO:0000259" key="17">
    <source>
        <dbReference type="PROSITE" id="PS50134"/>
    </source>
</evidence>
<dbReference type="SMART" id="SM00551">
    <property type="entry name" value="ZnF_TAZ"/>
    <property type="match status" value="1"/>
</dbReference>
<dbReference type="SUPFAM" id="SSF57850">
    <property type="entry name" value="RING/U-box"/>
    <property type="match status" value="1"/>
</dbReference>
<evidence type="ECO:0000256" key="7">
    <source>
        <dbReference type="ARBA" id="ARBA00022833"/>
    </source>
</evidence>
<dbReference type="InterPro" id="IPR031162">
    <property type="entry name" value="CBP_P300_HAT"/>
</dbReference>
<dbReference type="SMART" id="SM00249">
    <property type="entry name" value="PHD"/>
    <property type="match status" value="1"/>
</dbReference>
<dbReference type="InterPro" id="IPR019787">
    <property type="entry name" value="Znf_PHD-finger"/>
</dbReference>
<dbReference type="GO" id="GO:0045944">
    <property type="term" value="P:positive regulation of transcription by RNA polymerase II"/>
    <property type="evidence" value="ECO:0007669"/>
    <property type="project" value="TreeGrafter"/>
</dbReference>
<evidence type="ECO:0000256" key="4">
    <source>
        <dbReference type="ARBA" id="ARBA00022679"/>
    </source>
</evidence>
<keyword evidence="21" id="KW-1185">Reference proteome</keyword>
<keyword evidence="11" id="KW-0804">Transcription</keyword>
<dbReference type="PROSITE" id="PS50135">
    <property type="entry name" value="ZF_ZZ_2"/>
    <property type="match status" value="1"/>
</dbReference>
<evidence type="ECO:0000256" key="8">
    <source>
        <dbReference type="ARBA" id="ARBA00022853"/>
    </source>
</evidence>
<comment type="catalytic activity">
    <reaction evidence="14">
        <text>L-lysyl-[protein] + acetyl-CoA = N(6)-acetyl-L-lysyl-[protein] + CoA + H(+)</text>
        <dbReference type="Rhea" id="RHEA:45948"/>
        <dbReference type="Rhea" id="RHEA-COMP:9752"/>
        <dbReference type="Rhea" id="RHEA-COMP:10731"/>
        <dbReference type="ChEBI" id="CHEBI:15378"/>
        <dbReference type="ChEBI" id="CHEBI:29969"/>
        <dbReference type="ChEBI" id="CHEBI:57287"/>
        <dbReference type="ChEBI" id="CHEBI:57288"/>
        <dbReference type="ChEBI" id="CHEBI:61930"/>
        <dbReference type="EC" id="2.3.1.48"/>
    </reaction>
</comment>
<dbReference type="OrthoDB" id="899at2759"/>
<dbReference type="InterPro" id="IPR013178">
    <property type="entry name" value="Histone_AcTrfase_Rtt109/CBP"/>
</dbReference>
<dbReference type="Gene3D" id="2.10.110.40">
    <property type="match status" value="1"/>
</dbReference>
<evidence type="ECO:0000256" key="9">
    <source>
        <dbReference type="ARBA" id="ARBA00023015"/>
    </source>
</evidence>
<proteinExistence type="predicted"/>
<dbReference type="GO" id="GO:0004402">
    <property type="term" value="F:histone acetyltransferase activity"/>
    <property type="evidence" value="ECO:0007669"/>
    <property type="project" value="InterPro"/>
</dbReference>
<evidence type="ECO:0000256" key="5">
    <source>
        <dbReference type="ARBA" id="ARBA00022723"/>
    </source>
</evidence>
<evidence type="ECO:0000259" key="16">
    <source>
        <dbReference type="PROSITE" id="PS50016"/>
    </source>
</evidence>
<evidence type="ECO:0000256" key="12">
    <source>
        <dbReference type="ARBA" id="ARBA00023242"/>
    </source>
</evidence>
<dbReference type="PANTHER" id="PTHR13808:SF53">
    <property type="entry name" value="HISTONE ACETYLTRANSFERASE HAC2"/>
    <property type="match status" value="1"/>
</dbReference>
<dbReference type="GO" id="GO:0008270">
    <property type="term" value="F:zinc ion binding"/>
    <property type="evidence" value="ECO:0007669"/>
    <property type="project" value="UniProtKB-KW"/>
</dbReference>
<feature type="domain" description="PHD-type" evidence="16">
    <location>
        <begin position="20"/>
        <end position="97"/>
    </location>
</feature>
<keyword evidence="5" id="KW-0479">Metal-binding</keyword>
<evidence type="ECO:0000256" key="1">
    <source>
        <dbReference type="ARBA" id="ARBA00002581"/>
    </source>
</evidence>
<dbReference type="InterPro" id="IPR011011">
    <property type="entry name" value="Znf_FYVE_PHD"/>
</dbReference>
<evidence type="ECO:0000256" key="14">
    <source>
        <dbReference type="ARBA" id="ARBA00048017"/>
    </source>
</evidence>
<evidence type="ECO:0000259" key="19">
    <source>
        <dbReference type="PROSITE" id="PS51727"/>
    </source>
</evidence>
<evidence type="ECO:0000259" key="18">
    <source>
        <dbReference type="PROSITE" id="PS50135"/>
    </source>
</evidence>
<keyword evidence="13" id="KW-0012">Acyltransferase</keyword>
<sequence length="638" mass="74838">MTRIKRNFNYYTTLYGDARYSICKLCFNKIRGENVNFDGINIQKSKMEKKKNNEEIEEPWVQCDKCEGWQHQVCALFNGKRNSGENAEYICPKCYVEDIRNGERTPVQQSDMLGAKDLPRTMLSDHIEERLFIRLKQEREERAKAMGKNFNEVAGAEDLVVRVVLSVDRKLQVKPQFLDAFQEDNYPKEFPYKSKFILLFQKIEGVEVCLFGMYVQEYGARCGSPNQRCVYLSYLDSVKYFRPEIKTVKGEALRTFVYHEILIGYLDYCKKRGFTSCFIWTCPPSKGDDFILYRHPEIQKTPKREKLREWYLAMVKKATSESIVVAVSNLYDQYFLARGESKVMATRLPYFDGDYWPSSAETIISDLKKEEAGEDLKIKGKKTNSRTLKAMGYTDASANSSKDIQLMVKLGKYIFRMKESFILIQLQFSCTRCCQVILFGKRWYCEQCEEFHLCDKCHEEELNLEEYKRHPIKSKKKHVLSFVEVNGVPLDTEDSDNNYENELFESRQTFLNICQRNNYQYDSLRRAKHSSMMILYDLHTQAASSPSILKNLEVRRREVGERNNLKLTEWLDVVIHASQCRIPRCSYANCLKTKSQFKHFKDCKIRSSGGCIKCKTLWALLDYHARSCKRLECYVPRC</sequence>
<comment type="caution">
    <text evidence="20">The sequence shown here is derived from an EMBL/GenBank/DDBJ whole genome shotgun (WGS) entry which is preliminary data.</text>
</comment>
<dbReference type="SUPFAM" id="SSF57903">
    <property type="entry name" value="FYVE/PHD zinc finger"/>
    <property type="match status" value="1"/>
</dbReference>
<dbReference type="Gene3D" id="3.30.60.90">
    <property type="match status" value="1"/>
</dbReference>
<feature type="domain" description="CBP/p300-type HAT" evidence="19">
    <location>
        <begin position="112"/>
        <end position="543"/>
    </location>
</feature>
<dbReference type="Pfam" id="PF02135">
    <property type="entry name" value="zf-TAZ"/>
    <property type="match status" value="1"/>
</dbReference>
<dbReference type="GO" id="GO:0005667">
    <property type="term" value="C:transcription regulator complex"/>
    <property type="evidence" value="ECO:0007669"/>
    <property type="project" value="TreeGrafter"/>
</dbReference>
<dbReference type="Gene3D" id="3.30.40.10">
    <property type="entry name" value="Zinc/RING finger domain, C3HC4 (zinc finger)"/>
    <property type="match status" value="1"/>
</dbReference>
<dbReference type="InterPro" id="IPR001965">
    <property type="entry name" value="Znf_PHD"/>
</dbReference>
<dbReference type="EMBL" id="JACGCM010000581">
    <property type="protein sequence ID" value="KAF6170471.1"/>
    <property type="molecule type" value="Genomic_DNA"/>
</dbReference>
<evidence type="ECO:0000313" key="20">
    <source>
        <dbReference type="EMBL" id="KAF6170471.1"/>
    </source>
</evidence>
<feature type="non-terminal residue" evidence="20">
    <location>
        <position position="1"/>
    </location>
</feature>
<dbReference type="SMART" id="SM01250">
    <property type="entry name" value="KAT11"/>
    <property type="match status" value="1"/>
</dbReference>
<evidence type="ECO:0000256" key="2">
    <source>
        <dbReference type="ARBA" id="ARBA00004123"/>
    </source>
</evidence>
<dbReference type="PROSITE" id="PS01359">
    <property type="entry name" value="ZF_PHD_1"/>
    <property type="match status" value="1"/>
</dbReference>
<dbReference type="PROSITE" id="PS50134">
    <property type="entry name" value="ZF_TAZ"/>
    <property type="match status" value="1"/>
</dbReference>
<reference evidence="20 21" key="1">
    <citation type="journal article" date="2020" name="IScience">
        <title>Genome Sequencing of the Endangered Kingdonia uniflora (Circaeasteraceae, Ranunculales) Reveals Potential Mechanisms of Evolutionary Specialization.</title>
        <authorList>
            <person name="Sun Y."/>
            <person name="Deng T."/>
            <person name="Zhang A."/>
            <person name="Moore M.J."/>
            <person name="Landis J.B."/>
            <person name="Lin N."/>
            <person name="Zhang H."/>
            <person name="Zhang X."/>
            <person name="Huang J."/>
            <person name="Zhang X."/>
            <person name="Sun H."/>
            <person name="Wang H."/>
        </authorList>
    </citation>
    <scope>NUCLEOTIDE SEQUENCE [LARGE SCALE GENOMIC DNA]</scope>
    <source>
        <strain evidence="20">TB1705</strain>
        <tissue evidence="20">Leaf</tissue>
    </source>
</reference>
<keyword evidence="6 15" id="KW-0863">Zinc-finger</keyword>
<evidence type="ECO:0000256" key="3">
    <source>
        <dbReference type="ARBA" id="ARBA00013184"/>
    </source>
</evidence>
<dbReference type="Proteomes" id="UP000541444">
    <property type="component" value="Unassembled WGS sequence"/>
</dbReference>
<dbReference type="Pfam" id="PF00628">
    <property type="entry name" value="PHD"/>
    <property type="match status" value="1"/>
</dbReference>
<protein>
    <recommendedName>
        <fullName evidence="3">histone acetyltransferase</fullName>
        <ecNumber evidence="3">2.3.1.48</ecNumber>
    </recommendedName>
</protein>
<dbReference type="InterPro" id="IPR000197">
    <property type="entry name" value="Znf_TAZ"/>
</dbReference>
<dbReference type="Pfam" id="PF08214">
    <property type="entry name" value="HAT_KAT11"/>
    <property type="match status" value="1"/>
</dbReference>
<dbReference type="SUPFAM" id="SSF57933">
    <property type="entry name" value="TAZ domain"/>
    <property type="match status" value="1"/>
</dbReference>
<evidence type="ECO:0000256" key="15">
    <source>
        <dbReference type="PROSITE-ProRule" id="PRU00228"/>
    </source>
</evidence>
<dbReference type="GO" id="GO:0005634">
    <property type="term" value="C:nucleus"/>
    <property type="evidence" value="ECO:0007669"/>
    <property type="project" value="UniProtKB-SubCell"/>
</dbReference>
<dbReference type="InterPro" id="IPR035898">
    <property type="entry name" value="TAZ_dom_sf"/>
</dbReference>
<evidence type="ECO:0000256" key="13">
    <source>
        <dbReference type="ARBA" id="ARBA00023315"/>
    </source>
</evidence>
<keyword evidence="10" id="KW-0010">Activator</keyword>
<dbReference type="InterPro" id="IPR043145">
    <property type="entry name" value="Znf_ZZ_sf"/>
</dbReference>
<dbReference type="InterPro" id="IPR038547">
    <property type="entry name" value="RING_CBP-p300_sf"/>
</dbReference>
<dbReference type="EC" id="2.3.1.48" evidence="3"/>
<keyword evidence="7" id="KW-0862">Zinc</keyword>
<dbReference type="InterPro" id="IPR013083">
    <property type="entry name" value="Znf_RING/FYVE/PHD"/>
</dbReference>
<comment type="subcellular location">
    <subcellularLocation>
        <location evidence="2">Nucleus</location>
    </subcellularLocation>
</comment>
<dbReference type="PROSITE" id="PS01357">
    <property type="entry name" value="ZF_ZZ_1"/>
    <property type="match status" value="1"/>
</dbReference>
<dbReference type="InterPro" id="IPR000433">
    <property type="entry name" value="Znf_ZZ"/>
</dbReference>
<dbReference type="GO" id="GO:0000123">
    <property type="term" value="C:histone acetyltransferase complex"/>
    <property type="evidence" value="ECO:0007669"/>
    <property type="project" value="TreeGrafter"/>
</dbReference>
<dbReference type="PROSITE" id="PS50016">
    <property type="entry name" value="ZF_PHD_2"/>
    <property type="match status" value="1"/>
</dbReference>